<organism evidence="2 3">
    <name type="scientific">Phytophthora rubi</name>
    <dbReference type="NCBI Taxonomy" id="129364"/>
    <lineage>
        <taxon>Eukaryota</taxon>
        <taxon>Sar</taxon>
        <taxon>Stramenopiles</taxon>
        <taxon>Oomycota</taxon>
        <taxon>Peronosporomycetes</taxon>
        <taxon>Peronosporales</taxon>
        <taxon>Peronosporaceae</taxon>
        <taxon>Phytophthora</taxon>
    </lineage>
</organism>
<sequence length="104" mass="10947">MDTASSDAVLPRQYETDVQNADGAASVSSSELPVPSVTRNVEVQVHQPERPGADAAGHDEEGVTATERPPDESEREAVAEVLAELLGAVECMLSGAEQQNESDN</sequence>
<protein>
    <submittedName>
        <fullName evidence="2">Uncharacterized protein</fullName>
    </submittedName>
</protein>
<proteinExistence type="predicted"/>
<reference evidence="2 3" key="1">
    <citation type="submission" date="2018-09" db="EMBL/GenBank/DDBJ databases">
        <title>Genomic investigation of the strawberry pathogen Phytophthora fragariae indicates pathogenicity is determined by transcriptional variation in three key races.</title>
        <authorList>
            <person name="Adams T.M."/>
            <person name="Armitage A.D."/>
            <person name="Sobczyk M.K."/>
            <person name="Bates H.J."/>
            <person name="Dunwell J.M."/>
            <person name="Nellist C.F."/>
            <person name="Harrison R.J."/>
        </authorList>
    </citation>
    <scope>NUCLEOTIDE SEQUENCE [LARGE SCALE GENOMIC DNA]</scope>
    <source>
        <strain evidence="2 3">SCRP249</strain>
    </source>
</reference>
<comment type="caution">
    <text evidence="2">The sequence shown here is derived from an EMBL/GenBank/DDBJ whole genome shotgun (WGS) entry which is preliminary data.</text>
</comment>
<gene>
    <name evidence="2" type="ORF">PR001_g31909</name>
</gene>
<dbReference type="Proteomes" id="UP000429607">
    <property type="component" value="Unassembled WGS sequence"/>
</dbReference>
<feature type="compositionally biased region" description="Low complexity" evidence="1">
    <location>
        <begin position="26"/>
        <end position="37"/>
    </location>
</feature>
<evidence type="ECO:0000256" key="1">
    <source>
        <dbReference type="SAM" id="MobiDB-lite"/>
    </source>
</evidence>
<dbReference type="AlphaFoldDB" id="A0A6A3GHM2"/>
<name>A0A6A3GHM2_9STRA</name>
<feature type="compositionally biased region" description="Basic and acidic residues" evidence="1">
    <location>
        <begin position="47"/>
        <end position="61"/>
    </location>
</feature>
<accession>A0A6A3GHM2</accession>
<evidence type="ECO:0000313" key="3">
    <source>
        <dbReference type="Proteomes" id="UP000429607"/>
    </source>
</evidence>
<feature type="region of interest" description="Disordered" evidence="1">
    <location>
        <begin position="1"/>
        <end position="76"/>
    </location>
</feature>
<evidence type="ECO:0000313" key="2">
    <source>
        <dbReference type="EMBL" id="KAE8955936.1"/>
    </source>
</evidence>
<dbReference type="EMBL" id="QXFV01008873">
    <property type="protein sequence ID" value="KAE8955936.1"/>
    <property type="molecule type" value="Genomic_DNA"/>
</dbReference>